<feature type="transmembrane region" description="Helical" evidence="2">
    <location>
        <begin position="149"/>
        <end position="167"/>
    </location>
</feature>
<evidence type="ECO:0000256" key="1">
    <source>
        <dbReference type="SAM" id="Coils"/>
    </source>
</evidence>
<keyword evidence="2" id="KW-1133">Transmembrane helix</keyword>
<evidence type="ECO:0000256" key="2">
    <source>
        <dbReference type="SAM" id="Phobius"/>
    </source>
</evidence>
<comment type="caution">
    <text evidence="3">The sequence shown here is derived from an EMBL/GenBank/DDBJ whole genome shotgun (WGS) entry which is preliminary data.</text>
</comment>
<dbReference type="Proteomes" id="UP001546774">
    <property type="component" value="Unassembled WGS sequence"/>
</dbReference>
<feature type="coiled-coil region" evidence="1">
    <location>
        <begin position="243"/>
        <end position="311"/>
    </location>
</feature>
<evidence type="ECO:0008006" key="5">
    <source>
        <dbReference type="Google" id="ProtNLM"/>
    </source>
</evidence>
<sequence length="364" mass="41696">MAEQNILAGDVNVLDQMINDLNVHKETIERQGRLAESIGDIAKNTKEAQQAVQDEIDSRVKDSSDAVCAGFDKAIAGDREKLKEVQNKRDKAKLAGVKERIAAETAHIHKENEALKNQVKDAFAQENIPMFCNSRIYIALYRTKRMTDVLIYLLCIALVYAAVPFLLSVIPQFPLWGMILYYVVVILIQSFTNKMIVEKTLVRHAETIDMAKKLKEQIRSNHKKMKKIAKNIKTDSNEEMYGLHEFDDKMNEIREDMKRIEQEKEKALEDFEMTVKPDIIAEIEGRENERINAMKAELDKKSAENLKLENLIKEQRIYISSNYEAYLGKEYVTVEKLTELKQVMISGGAATVAQALAVYREKHL</sequence>
<keyword evidence="2" id="KW-0812">Transmembrane</keyword>
<proteinExistence type="predicted"/>
<dbReference type="EMBL" id="JBBMFS010000009">
    <property type="protein sequence ID" value="MEQ2555547.1"/>
    <property type="molecule type" value="Genomic_DNA"/>
</dbReference>
<keyword evidence="4" id="KW-1185">Reference proteome</keyword>
<evidence type="ECO:0000313" key="4">
    <source>
        <dbReference type="Proteomes" id="UP001546774"/>
    </source>
</evidence>
<evidence type="ECO:0000313" key="3">
    <source>
        <dbReference type="EMBL" id="MEQ2555547.1"/>
    </source>
</evidence>
<organism evidence="3 4">
    <name type="scientific">Lachnospira intestinalis</name>
    <dbReference type="NCBI Taxonomy" id="3133158"/>
    <lineage>
        <taxon>Bacteria</taxon>
        <taxon>Bacillati</taxon>
        <taxon>Bacillota</taxon>
        <taxon>Clostridia</taxon>
        <taxon>Lachnospirales</taxon>
        <taxon>Lachnospiraceae</taxon>
        <taxon>Lachnospira</taxon>
    </lineage>
</organism>
<feature type="transmembrane region" description="Helical" evidence="2">
    <location>
        <begin position="173"/>
        <end position="191"/>
    </location>
</feature>
<protein>
    <recommendedName>
        <fullName evidence="5">ATPase involved in DNA repair</fullName>
    </recommendedName>
</protein>
<accession>A0ABV1H8W6</accession>
<keyword evidence="1" id="KW-0175">Coiled coil</keyword>
<keyword evidence="2" id="KW-0472">Membrane</keyword>
<name>A0ABV1H8W6_9FIRM</name>
<gene>
    <name evidence="3" type="ORF">WMO37_11110</name>
</gene>
<reference evidence="3" key="1">
    <citation type="submission" date="2024-03" db="EMBL/GenBank/DDBJ databases">
        <title>Human intestinal bacterial collection.</title>
        <authorList>
            <person name="Pauvert C."/>
            <person name="Hitch T.C.A."/>
            <person name="Clavel T."/>
        </authorList>
    </citation>
    <scope>NUCLEOTIDE SEQUENCE [LARGE SCALE GENOMIC DNA]</scope>
    <source>
        <strain evidence="3">CLA-AA-H89B</strain>
    </source>
</reference>